<dbReference type="AlphaFoldDB" id="A0A1N5V800"/>
<gene>
    <name evidence="1" type="ORF">CSP5_1262</name>
</gene>
<accession>A0A1N5V800</accession>
<sequence>MKVQKISFNAPLKKICMELYHNLPKLIDIRENIYIAKFHIHSMVQCVCFPHSDDQFETPGELMVWLDFDLRNNHRGYYRYRKGVGLTPLEPGSLVLFYKNKLIVGCGVVEKPPRPLTKSEIERCDEIHGGDNNCSGMENILKFFPNSIWVWDEHELVNEEEFYKITQKNLKYYVTVKPEQVLDIFKIVAEKRQKMERWV</sequence>
<evidence type="ECO:0000313" key="2">
    <source>
        <dbReference type="Proteomes" id="UP000195607"/>
    </source>
</evidence>
<proteinExistence type="predicted"/>
<protein>
    <submittedName>
        <fullName evidence="1">Uncharacterized protein</fullName>
    </submittedName>
</protein>
<reference evidence="1 2" key="1">
    <citation type="submission" date="2016-04" db="EMBL/GenBank/DDBJ databases">
        <authorList>
            <person name="Evans L.H."/>
            <person name="Alamgir A."/>
            <person name="Owens N."/>
            <person name="Weber N.D."/>
            <person name="Virtaneva K."/>
            <person name="Barbian K."/>
            <person name="Babar A."/>
            <person name="Rosenke K."/>
        </authorList>
    </citation>
    <scope>NUCLEOTIDE SEQUENCE [LARGE SCALE GENOMIC DNA]</scope>
    <source>
        <strain evidence="2">S5(T) (JCM 30642 \VKM B-2941)</strain>
    </source>
</reference>
<dbReference type="GeneID" id="41588513"/>
<name>A0A1N5V800_9ARCH</name>
<evidence type="ECO:0000313" key="1">
    <source>
        <dbReference type="EMBL" id="SIM68886.1"/>
    </source>
</evidence>
<dbReference type="EMBL" id="LT671858">
    <property type="protein sequence ID" value="SIM68886.1"/>
    <property type="molecule type" value="Genomic_DNA"/>
</dbReference>
<dbReference type="Proteomes" id="UP000195607">
    <property type="component" value="Chromosome I"/>
</dbReference>
<organism evidence="1 2">
    <name type="scientific">Cuniculiplasma divulgatum</name>
    <dbReference type="NCBI Taxonomy" id="1673428"/>
    <lineage>
        <taxon>Archaea</taxon>
        <taxon>Methanobacteriati</taxon>
        <taxon>Thermoplasmatota</taxon>
        <taxon>Thermoplasmata</taxon>
        <taxon>Thermoplasmatales</taxon>
        <taxon>Cuniculiplasmataceae</taxon>
        <taxon>Cuniculiplasma</taxon>
    </lineage>
</organism>
<dbReference type="RefSeq" id="WP_148689896.1">
    <property type="nucleotide sequence ID" value="NZ_LT671858.1"/>
</dbReference>